<proteinExistence type="predicted"/>
<evidence type="ECO:0000313" key="3">
    <source>
        <dbReference type="Proteomes" id="UP000321331"/>
    </source>
</evidence>
<dbReference type="AlphaFoldDB" id="A0A5C6T7N9"/>
<accession>A0A5C6T7N9</accession>
<protein>
    <submittedName>
        <fullName evidence="2">Uncharacterized protein</fullName>
    </submittedName>
</protein>
<dbReference type="Proteomes" id="UP000321331">
    <property type="component" value="Unassembled WGS sequence"/>
</dbReference>
<gene>
    <name evidence="2" type="ORF">FocTR4_00002971</name>
</gene>
<evidence type="ECO:0000313" key="2">
    <source>
        <dbReference type="EMBL" id="TXC07035.1"/>
    </source>
</evidence>
<name>A0A5C6T7N9_FUSOC</name>
<comment type="caution">
    <text evidence="2">The sequence shown here is derived from an EMBL/GenBank/DDBJ whole genome shotgun (WGS) entry which is preliminary data.</text>
</comment>
<feature type="region of interest" description="Disordered" evidence="1">
    <location>
        <begin position="64"/>
        <end position="101"/>
    </location>
</feature>
<evidence type="ECO:0000256" key="1">
    <source>
        <dbReference type="SAM" id="MobiDB-lite"/>
    </source>
</evidence>
<organism evidence="2 3">
    <name type="scientific">Fusarium oxysporum f. sp. cubense</name>
    <dbReference type="NCBI Taxonomy" id="61366"/>
    <lineage>
        <taxon>Eukaryota</taxon>
        <taxon>Fungi</taxon>
        <taxon>Dikarya</taxon>
        <taxon>Ascomycota</taxon>
        <taxon>Pezizomycotina</taxon>
        <taxon>Sordariomycetes</taxon>
        <taxon>Hypocreomycetidae</taxon>
        <taxon>Hypocreales</taxon>
        <taxon>Nectriaceae</taxon>
        <taxon>Fusarium</taxon>
        <taxon>Fusarium oxysporum species complex</taxon>
    </lineage>
</organism>
<reference evidence="2 3" key="1">
    <citation type="submission" date="2019-07" db="EMBL/GenBank/DDBJ databases">
        <title>The First High-Quality Draft Genome Sequence of the Causal Agent of the Current Panama Disease Epidemic.</title>
        <authorList>
            <person name="Warmington R.J."/>
            <person name="Kay W."/>
            <person name="Jeffries A."/>
            <person name="Bebber D."/>
            <person name="Moore K."/>
            <person name="Studholme D.J."/>
        </authorList>
    </citation>
    <scope>NUCLEOTIDE SEQUENCE [LARGE SCALE GENOMIC DNA]</scope>
    <source>
        <strain evidence="2 3">TR4</strain>
    </source>
</reference>
<dbReference type="EMBL" id="VMNF01000005">
    <property type="protein sequence ID" value="TXC07035.1"/>
    <property type="molecule type" value="Genomic_DNA"/>
</dbReference>
<sequence length="101" mass="10893">MVTLEGHIRIHDASLDFFLSHFAGPSAPTGSNLPQHTTLVNPRKFTGASYRGDRFRKLQTFKGTAVGDTRPSPSGPLTINRGALVAGGKKANKQNHIETQP</sequence>